<dbReference type="Proteomes" id="UP001160148">
    <property type="component" value="Unassembled WGS sequence"/>
</dbReference>
<gene>
    <name evidence="2" type="ORF">MEUPH1_LOCUS2539</name>
</gene>
<dbReference type="Gene3D" id="3.90.70.10">
    <property type="entry name" value="Cysteine proteinases"/>
    <property type="match status" value="1"/>
</dbReference>
<protein>
    <recommendedName>
        <fullName evidence="1">USP domain-containing protein</fullName>
    </recommendedName>
</protein>
<dbReference type="PROSITE" id="PS50235">
    <property type="entry name" value="USP_3"/>
    <property type="match status" value="1"/>
</dbReference>
<evidence type="ECO:0000313" key="3">
    <source>
        <dbReference type="Proteomes" id="UP001160148"/>
    </source>
</evidence>
<name>A0AAV0VMI7_9HEMI</name>
<dbReference type="InterPro" id="IPR038765">
    <property type="entry name" value="Papain-like_cys_pep_sf"/>
</dbReference>
<dbReference type="EMBL" id="CARXXK010000001">
    <property type="protein sequence ID" value="CAI6345537.1"/>
    <property type="molecule type" value="Genomic_DNA"/>
</dbReference>
<reference evidence="2 3" key="1">
    <citation type="submission" date="2023-01" db="EMBL/GenBank/DDBJ databases">
        <authorList>
            <person name="Whitehead M."/>
        </authorList>
    </citation>
    <scope>NUCLEOTIDE SEQUENCE [LARGE SCALE GENOMIC DNA]</scope>
</reference>
<feature type="domain" description="USP" evidence="1">
    <location>
        <begin position="5"/>
        <end position="290"/>
    </location>
</feature>
<comment type="caution">
    <text evidence="2">The sequence shown here is derived from an EMBL/GenBank/DDBJ whole genome shotgun (WGS) entry which is preliminary data.</text>
</comment>
<proteinExistence type="predicted"/>
<accession>A0AAV0VMI7</accession>
<evidence type="ECO:0000259" key="1">
    <source>
        <dbReference type="PROSITE" id="PS50235"/>
    </source>
</evidence>
<dbReference type="AlphaFoldDB" id="A0AAV0VMI7"/>
<sequence>MVPSVGKVVLNNTCSVDSVLSILATSAADSSNFKVYLSEMATSNMTARISMQMIEDKNKTQIYHNRLLLILEHFGSKIELLVGGLKSVDTTITAASMVNKIMQKMPSFIESSFCDNNLCTTPILEVKKTHISLNIFNGQIVIQNELEKLFESSDETCSYCGEKRKTSMEATTHMIIELNSIPFDLEASTSFTNIDEVPVELVKQNFVKPNNWKLDNIPKMITTNSKNYYLRGVIIFHGGGRCGLRSATGHYTAGTYRGNQKWEIYDDLRSKVIHQVSSYKTDVELLFYTV</sequence>
<dbReference type="InterPro" id="IPR028889">
    <property type="entry name" value="USP"/>
</dbReference>
<keyword evidence="3" id="KW-1185">Reference proteome</keyword>
<dbReference type="SUPFAM" id="SSF54001">
    <property type="entry name" value="Cysteine proteinases"/>
    <property type="match status" value="1"/>
</dbReference>
<organism evidence="2 3">
    <name type="scientific">Macrosiphum euphorbiae</name>
    <name type="common">potato aphid</name>
    <dbReference type="NCBI Taxonomy" id="13131"/>
    <lineage>
        <taxon>Eukaryota</taxon>
        <taxon>Metazoa</taxon>
        <taxon>Ecdysozoa</taxon>
        <taxon>Arthropoda</taxon>
        <taxon>Hexapoda</taxon>
        <taxon>Insecta</taxon>
        <taxon>Pterygota</taxon>
        <taxon>Neoptera</taxon>
        <taxon>Paraneoptera</taxon>
        <taxon>Hemiptera</taxon>
        <taxon>Sternorrhyncha</taxon>
        <taxon>Aphidomorpha</taxon>
        <taxon>Aphidoidea</taxon>
        <taxon>Aphididae</taxon>
        <taxon>Macrosiphini</taxon>
        <taxon>Macrosiphum</taxon>
    </lineage>
</organism>
<evidence type="ECO:0000313" key="2">
    <source>
        <dbReference type="EMBL" id="CAI6345537.1"/>
    </source>
</evidence>